<accession>A0AAE3EAN8</accession>
<feature type="region of interest" description="Disordered" evidence="1">
    <location>
        <begin position="188"/>
        <end position="260"/>
    </location>
</feature>
<keyword evidence="2" id="KW-0812">Transmembrane</keyword>
<evidence type="ECO:0000313" key="5">
    <source>
        <dbReference type="Proteomes" id="UP001198182"/>
    </source>
</evidence>
<feature type="transmembrane region" description="Helical" evidence="2">
    <location>
        <begin position="296"/>
        <end position="314"/>
    </location>
</feature>
<feature type="chain" id="PRO_5042239146" description="MucBP domain-containing protein" evidence="3">
    <location>
        <begin position="27"/>
        <end position="321"/>
    </location>
</feature>
<sequence>MRKTRRFLSMLAAFCLILTASVPALAAEDDYTYTVRIYSGKQGSIEGSDVKEYTGLHYGDRVSFYPQSQVSLNDDSKYYVRGLRESGKDNSESVAAASFTVTGDADYVVAYGLLGSAVQYTVRYVDANGAEILPSETFYGNVGDSPVIAYRFVEGYQPQAYNLTGVLYADASQNVYTFTYRQVTTPTTAPTTAATTPTTTAANTPTTTAADNANTPSETPAENPAGNPTDNSAENPAEDPSESAAEGNESDANTPEETDPQEIVDIRESEAPLANQQLPSGDVSSDGTAFPTAAKIGIAGLGAVAAIGVVYLVIRMKKKSK</sequence>
<gene>
    <name evidence="4" type="ORF">LKD81_09105</name>
</gene>
<evidence type="ECO:0000256" key="2">
    <source>
        <dbReference type="SAM" id="Phobius"/>
    </source>
</evidence>
<dbReference type="RefSeq" id="WP_308453671.1">
    <property type="nucleotide sequence ID" value="NZ_JAJEQR010000023.1"/>
</dbReference>
<evidence type="ECO:0000256" key="1">
    <source>
        <dbReference type="SAM" id="MobiDB-lite"/>
    </source>
</evidence>
<feature type="compositionally biased region" description="Low complexity" evidence="1">
    <location>
        <begin position="188"/>
        <end position="216"/>
    </location>
</feature>
<comment type="caution">
    <text evidence="4">The sequence shown here is derived from an EMBL/GenBank/DDBJ whole genome shotgun (WGS) entry which is preliminary data.</text>
</comment>
<dbReference type="AlphaFoldDB" id="A0AAE3EAN8"/>
<evidence type="ECO:0000313" key="4">
    <source>
        <dbReference type="EMBL" id="MCC2231147.1"/>
    </source>
</evidence>
<protein>
    <recommendedName>
        <fullName evidence="6">MucBP domain-containing protein</fullName>
    </recommendedName>
</protein>
<dbReference type="Proteomes" id="UP001198182">
    <property type="component" value="Unassembled WGS sequence"/>
</dbReference>
<reference evidence="4" key="1">
    <citation type="submission" date="2021-10" db="EMBL/GenBank/DDBJ databases">
        <title>Anaerobic single-cell dispensing facilitates the cultivation of human gut bacteria.</title>
        <authorList>
            <person name="Afrizal A."/>
        </authorList>
    </citation>
    <scope>NUCLEOTIDE SEQUENCE</scope>
    <source>
        <strain evidence="4">CLA-AA-H215</strain>
    </source>
</reference>
<keyword evidence="2" id="KW-0472">Membrane</keyword>
<proteinExistence type="predicted"/>
<name>A0AAE3EAN8_9FIRM</name>
<dbReference type="Gene3D" id="3.10.20.320">
    <property type="entry name" value="Putative peptidoglycan bound protein (lpxtg motif)"/>
    <property type="match status" value="1"/>
</dbReference>
<organism evidence="4 5">
    <name type="scientific">Hominifimenecus microfluidus</name>
    <dbReference type="NCBI Taxonomy" id="2885348"/>
    <lineage>
        <taxon>Bacteria</taxon>
        <taxon>Bacillati</taxon>
        <taxon>Bacillota</taxon>
        <taxon>Clostridia</taxon>
        <taxon>Lachnospirales</taxon>
        <taxon>Lachnospiraceae</taxon>
        <taxon>Hominifimenecus</taxon>
    </lineage>
</organism>
<keyword evidence="5" id="KW-1185">Reference proteome</keyword>
<keyword evidence="2" id="KW-1133">Transmembrane helix</keyword>
<evidence type="ECO:0000256" key="3">
    <source>
        <dbReference type="SAM" id="SignalP"/>
    </source>
</evidence>
<keyword evidence="3" id="KW-0732">Signal</keyword>
<evidence type="ECO:0008006" key="6">
    <source>
        <dbReference type="Google" id="ProtNLM"/>
    </source>
</evidence>
<dbReference type="EMBL" id="JAJEQR010000023">
    <property type="protein sequence ID" value="MCC2231147.1"/>
    <property type="molecule type" value="Genomic_DNA"/>
</dbReference>
<feature type="signal peptide" evidence="3">
    <location>
        <begin position="1"/>
        <end position="26"/>
    </location>
</feature>